<dbReference type="Gene3D" id="1.20.5.1930">
    <property type="match status" value="1"/>
</dbReference>
<dbReference type="GO" id="GO:0000155">
    <property type="term" value="F:phosphorelay sensor kinase activity"/>
    <property type="evidence" value="ECO:0007669"/>
    <property type="project" value="InterPro"/>
</dbReference>
<evidence type="ECO:0000259" key="13">
    <source>
        <dbReference type="Pfam" id="PF23539"/>
    </source>
</evidence>
<dbReference type="PANTHER" id="PTHR24421">
    <property type="entry name" value="NITRATE/NITRITE SENSOR PROTEIN NARX-RELATED"/>
    <property type="match status" value="1"/>
</dbReference>
<keyword evidence="3" id="KW-0597">Phosphoprotein</keyword>
<dbReference type="Gene3D" id="3.30.565.10">
    <property type="entry name" value="Histidine kinase-like ATPase, C-terminal domain"/>
    <property type="match status" value="1"/>
</dbReference>
<feature type="domain" description="Histidine kinase/HSP90-like ATPase" evidence="11">
    <location>
        <begin position="320"/>
        <end position="426"/>
    </location>
</feature>
<keyword evidence="10" id="KW-1133">Transmembrane helix</keyword>
<evidence type="ECO:0000313" key="14">
    <source>
        <dbReference type="EMBL" id="GIF22461.1"/>
    </source>
</evidence>
<comment type="catalytic activity">
    <reaction evidence="1">
        <text>ATP + protein L-histidine = ADP + protein N-phospho-L-histidine.</text>
        <dbReference type="EC" id="2.7.13.3"/>
    </reaction>
</comment>
<evidence type="ECO:0000256" key="7">
    <source>
        <dbReference type="ARBA" id="ARBA00022840"/>
    </source>
</evidence>
<feature type="transmembrane region" description="Helical" evidence="10">
    <location>
        <begin position="157"/>
        <end position="176"/>
    </location>
</feature>
<evidence type="ECO:0000259" key="11">
    <source>
        <dbReference type="Pfam" id="PF02518"/>
    </source>
</evidence>
<sequence length="433" mass="45597">MVAWWHAWLSDSPRPTAASRAASRAAAAVGRHALAADVLLAVVAAAGTVPQLYYHATHSERQFGALVLFSALLVVPLCWRRRFPVTTFAFAAAVALAHWLAGVRPAADLALLIYLYTVASRCPTRVAVVAGGVVEVGALLTAVRWPEIGLWAGTGSWTGTLVLLSGPVVAVLLLGVSVRYRRGALDALAERAARLERERDQQAIIAAAAERTRIAREMHDVVAHSLSVMVTLSEGAARKQAAEPQRAGEAMRQVAVTGRQALAEMRRLLGVLHTEQPLDDRHPQPGLAQLDDLLDQVRSTGLTVTSAVTDLPTDLPPGAELTVYRIVQEALTNTLKHASGAHRVSVTITGGPGAVTVEVHDDGPLAAGRRPGIGDGLDGDGAFGVGRPVVGRGLAGMRERAAVYGGEVSAGPDPRGGWRVRARLALPIDAVAR</sequence>
<keyword evidence="6 14" id="KW-0418">Kinase</keyword>
<dbReference type="Pfam" id="PF02518">
    <property type="entry name" value="HATPase_c"/>
    <property type="match status" value="1"/>
</dbReference>
<evidence type="ECO:0000256" key="10">
    <source>
        <dbReference type="SAM" id="Phobius"/>
    </source>
</evidence>
<proteinExistence type="predicted"/>
<dbReference type="InterPro" id="IPR050482">
    <property type="entry name" value="Sensor_HK_TwoCompSys"/>
</dbReference>
<dbReference type="Proteomes" id="UP000623608">
    <property type="component" value="Unassembled WGS sequence"/>
</dbReference>
<comment type="caution">
    <text evidence="14">The sequence shown here is derived from an EMBL/GenBank/DDBJ whole genome shotgun (WGS) entry which is preliminary data.</text>
</comment>
<dbReference type="InterPro" id="IPR055558">
    <property type="entry name" value="DUF7134"/>
</dbReference>
<feature type="domain" description="Signal transduction histidine kinase subgroup 3 dimerisation and phosphoacceptor" evidence="12">
    <location>
        <begin position="210"/>
        <end position="275"/>
    </location>
</feature>
<feature type="transmembrane region" description="Helical" evidence="10">
    <location>
        <begin position="126"/>
        <end position="145"/>
    </location>
</feature>
<dbReference type="InterPro" id="IPR036890">
    <property type="entry name" value="HATPase_C_sf"/>
</dbReference>
<keyword evidence="15" id="KW-1185">Reference proteome</keyword>
<keyword evidence="7" id="KW-0067">ATP-binding</keyword>
<evidence type="ECO:0000256" key="9">
    <source>
        <dbReference type="SAM" id="Coils"/>
    </source>
</evidence>
<keyword evidence="8" id="KW-0902">Two-component regulatory system</keyword>
<name>A0A919TU64_9ACTN</name>
<dbReference type="EMBL" id="BOMY01000034">
    <property type="protein sequence ID" value="GIF22461.1"/>
    <property type="molecule type" value="Genomic_DNA"/>
</dbReference>
<dbReference type="InterPro" id="IPR011712">
    <property type="entry name" value="Sig_transdc_His_kin_sub3_dim/P"/>
</dbReference>
<protein>
    <recommendedName>
        <fullName evidence="2">histidine kinase</fullName>
        <ecNumber evidence="2">2.7.13.3</ecNumber>
    </recommendedName>
</protein>
<feature type="domain" description="DUF7134" evidence="13">
    <location>
        <begin position="29"/>
        <end position="182"/>
    </location>
</feature>
<dbReference type="Pfam" id="PF23539">
    <property type="entry name" value="DUF7134"/>
    <property type="match status" value="1"/>
</dbReference>
<keyword evidence="9" id="KW-0175">Coiled coil</keyword>
<evidence type="ECO:0000256" key="8">
    <source>
        <dbReference type="ARBA" id="ARBA00023012"/>
    </source>
</evidence>
<evidence type="ECO:0000256" key="6">
    <source>
        <dbReference type="ARBA" id="ARBA00022777"/>
    </source>
</evidence>
<dbReference type="AlphaFoldDB" id="A0A919TU64"/>
<evidence type="ECO:0000313" key="15">
    <source>
        <dbReference type="Proteomes" id="UP000623608"/>
    </source>
</evidence>
<evidence type="ECO:0000256" key="3">
    <source>
        <dbReference type="ARBA" id="ARBA00022553"/>
    </source>
</evidence>
<dbReference type="Pfam" id="PF07730">
    <property type="entry name" value="HisKA_3"/>
    <property type="match status" value="1"/>
</dbReference>
<organism evidence="14 15">
    <name type="scientific">Paractinoplanes tereljensis</name>
    <dbReference type="NCBI Taxonomy" id="571912"/>
    <lineage>
        <taxon>Bacteria</taxon>
        <taxon>Bacillati</taxon>
        <taxon>Actinomycetota</taxon>
        <taxon>Actinomycetes</taxon>
        <taxon>Micromonosporales</taxon>
        <taxon>Micromonosporaceae</taxon>
        <taxon>Paractinoplanes</taxon>
    </lineage>
</organism>
<keyword evidence="10" id="KW-0472">Membrane</keyword>
<evidence type="ECO:0000259" key="12">
    <source>
        <dbReference type="Pfam" id="PF07730"/>
    </source>
</evidence>
<feature type="transmembrane region" description="Helical" evidence="10">
    <location>
        <begin position="63"/>
        <end position="82"/>
    </location>
</feature>
<evidence type="ECO:0000256" key="1">
    <source>
        <dbReference type="ARBA" id="ARBA00000085"/>
    </source>
</evidence>
<keyword evidence="10" id="KW-0812">Transmembrane</keyword>
<accession>A0A919TU64</accession>
<feature type="coiled-coil region" evidence="9">
    <location>
        <begin position="185"/>
        <end position="212"/>
    </location>
</feature>
<dbReference type="SUPFAM" id="SSF55874">
    <property type="entry name" value="ATPase domain of HSP90 chaperone/DNA topoisomerase II/histidine kinase"/>
    <property type="match status" value="1"/>
</dbReference>
<dbReference type="GO" id="GO:0046983">
    <property type="term" value="F:protein dimerization activity"/>
    <property type="evidence" value="ECO:0007669"/>
    <property type="project" value="InterPro"/>
</dbReference>
<feature type="transmembrane region" description="Helical" evidence="10">
    <location>
        <begin position="38"/>
        <end position="56"/>
    </location>
</feature>
<dbReference type="CDD" id="cd16917">
    <property type="entry name" value="HATPase_UhpB-NarQ-NarX-like"/>
    <property type="match status" value="1"/>
</dbReference>
<evidence type="ECO:0000256" key="5">
    <source>
        <dbReference type="ARBA" id="ARBA00022741"/>
    </source>
</evidence>
<feature type="transmembrane region" description="Helical" evidence="10">
    <location>
        <begin position="88"/>
        <end position="114"/>
    </location>
</feature>
<dbReference type="PANTHER" id="PTHR24421:SF10">
    <property type="entry name" value="NITRATE_NITRITE SENSOR PROTEIN NARQ"/>
    <property type="match status" value="1"/>
</dbReference>
<reference evidence="14" key="1">
    <citation type="submission" date="2021-01" db="EMBL/GenBank/DDBJ databases">
        <title>Whole genome shotgun sequence of Actinoplanes tereljensis NBRC 105297.</title>
        <authorList>
            <person name="Komaki H."/>
            <person name="Tamura T."/>
        </authorList>
    </citation>
    <scope>NUCLEOTIDE SEQUENCE</scope>
    <source>
        <strain evidence="14">NBRC 105297</strain>
    </source>
</reference>
<dbReference type="GO" id="GO:0005524">
    <property type="term" value="F:ATP binding"/>
    <property type="evidence" value="ECO:0007669"/>
    <property type="project" value="UniProtKB-KW"/>
</dbReference>
<dbReference type="InterPro" id="IPR003594">
    <property type="entry name" value="HATPase_dom"/>
</dbReference>
<gene>
    <name evidence="14" type="ORF">Ate02nite_51910</name>
</gene>
<keyword evidence="5" id="KW-0547">Nucleotide-binding</keyword>
<dbReference type="GO" id="GO:0016020">
    <property type="term" value="C:membrane"/>
    <property type="evidence" value="ECO:0007669"/>
    <property type="project" value="InterPro"/>
</dbReference>
<dbReference type="EC" id="2.7.13.3" evidence="2"/>
<keyword evidence="4" id="KW-0808">Transferase</keyword>
<evidence type="ECO:0000256" key="2">
    <source>
        <dbReference type="ARBA" id="ARBA00012438"/>
    </source>
</evidence>
<evidence type="ECO:0000256" key="4">
    <source>
        <dbReference type="ARBA" id="ARBA00022679"/>
    </source>
</evidence>